<feature type="region of interest" description="Disordered" evidence="2">
    <location>
        <begin position="117"/>
        <end position="140"/>
    </location>
</feature>
<feature type="compositionally biased region" description="Basic and acidic residues" evidence="2">
    <location>
        <begin position="1"/>
        <end position="20"/>
    </location>
</feature>
<dbReference type="InterPro" id="IPR013087">
    <property type="entry name" value="Znf_C2H2_type"/>
</dbReference>
<evidence type="ECO:0000256" key="2">
    <source>
        <dbReference type="SAM" id="MobiDB-lite"/>
    </source>
</evidence>
<keyword evidence="1" id="KW-0863">Zinc-finger</keyword>
<evidence type="ECO:0000259" key="3">
    <source>
        <dbReference type="PROSITE" id="PS50157"/>
    </source>
</evidence>
<organism evidence="4 5">
    <name type="scientific">Mytilus edulis</name>
    <name type="common">Blue mussel</name>
    <dbReference type="NCBI Taxonomy" id="6550"/>
    <lineage>
        <taxon>Eukaryota</taxon>
        <taxon>Metazoa</taxon>
        <taxon>Spiralia</taxon>
        <taxon>Lophotrochozoa</taxon>
        <taxon>Mollusca</taxon>
        <taxon>Bivalvia</taxon>
        <taxon>Autobranchia</taxon>
        <taxon>Pteriomorphia</taxon>
        <taxon>Mytilida</taxon>
        <taxon>Mytiloidea</taxon>
        <taxon>Mytilidae</taxon>
        <taxon>Mytilinae</taxon>
        <taxon>Mytilus</taxon>
    </lineage>
</organism>
<dbReference type="InterPro" id="IPR036236">
    <property type="entry name" value="Znf_C2H2_sf"/>
</dbReference>
<gene>
    <name evidence="4" type="ORF">MEDL_57796</name>
</gene>
<sequence>MDRPPSVEASKDSSKQKNEDSSTASSADLMADITIIKVETGDETMSKEHKDSGQPGHSSDGVIHSTDHSGLLSGDTTGGLDMHVDAPDDGGTMTMQIQRNDDGMGQEGDSDIEELEATGDWPHDSNDDSSLSNDPNNPLGGFRDIQSYVEWAKQQANNWQSNRHGRTSSTKETAVTYILDHKDNLMPQCRVCNTFLTSEEELRDHQREVHKEYTFFCKICGKGFKTWNGHSGHMERHRRGEM</sequence>
<dbReference type="PROSITE" id="PS00028">
    <property type="entry name" value="ZINC_FINGER_C2H2_1"/>
    <property type="match status" value="1"/>
</dbReference>
<dbReference type="AlphaFoldDB" id="A0A8S3UPF9"/>
<evidence type="ECO:0000313" key="5">
    <source>
        <dbReference type="Proteomes" id="UP000683360"/>
    </source>
</evidence>
<feature type="domain" description="C2H2-type" evidence="3">
    <location>
        <begin position="215"/>
        <end position="242"/>
    </location>
</feature>
<dbReference type="Proteomes" id="UP000683360">
    <property type="component" value="Unassembled WGS sequence"/>
</dbReference>
<dbReference type="GO" id="GO:0008270">
    <property type="term" value="F:zinc ion binding"/>
    <property type="evidence" value="ECO:0007669"/>
    <property type="project" value="UniProtKB-KW"/>
</dbReference>
<feature type="compositionally biased region" description="Low complexity" evidence="2">
    <location>
        <begin position="69"/>
        <end position="81"/>
    </location>
</feature>
<feature type="region of interest" description="Disordered" evidence="2">
    <location>
        <begin position="1"/>
        <end position="83"/>
    </location>
</feature>
<dbReference type="SUPFAM" id="SSF57667">
    <property type="entry name" value="beta-beta-alpha zinc fingers"/>
    <property type="match status" value="1"/>
</dbReference>
<name>A0A8S3UPF9_MYTED</name>
<dbReference type="Pfam" id="PF13894">
    <property type="entry name" value="zf-C2H2_4"/>
    <property type="match status" value="1"/>
</dbReference>
<protein>
    <recommendedName>
        <fullName evidence="3">C2H2-type domain-containing protein</fullName>
    </recommendedName>
</protein>
<reference evidence="4" key="1">
    <citation type="submission" date="2021-03" db="EMBL/GenBank/DDBJ databases">
        <authorList>
            <person name="Bekaert M."/>
        </authorList>
    </citation>
    <scope>NUCLEOTIDE SEQUENCE</scope>
</reference>
<comment type="caution">
    <text evidence="4">The sequence shown here is derived from an EMBL/GenBank/DDBJ whole genome shotgun (WGS) entry which is preliminary data.</text>
</comment>
<dbReference type="PROSITE" id="PS50157">
    <property type="entry name" value="ZINC_FINGER_C2H2_2"/>
    <property type="match status" value="1"/>
</dbReference>
<feature type="compositionally biased region" description="Low complexity" evidence="2">
    <location>
        <begin position="128"/>
        <end position="139"/>
    </location>
</feature>
<accession>A0A8S3UPF9</accession>
<evidence type="ECO:0000313" key="4">
    <source>
        <dbReference type="EMBL" id="CAG2245801.1"/>
    </source>
</evidence>
<keyword evidence="1" id="KW-0862">Zinc</keyword>
<keyword evidence="1" id="KW-0479">Metal-binding</keyword>
<dbReference type="EMBL" id="CAJPWZ010002786">
    <property type="protein sequence ID" value="CAG2245801.1"/>
    <property type="molecule type" value="Genomic_DNA"/>
</dbReference>
<keyword evidence="5" id="KW-1185">Reference proteome</keyword>
<evidence type="ECO:0000256" key="1">
    <source>
        <dbReference type="PROSITE-ProRule" id="PRU00042"/>
    </source>
</evidence>
<dbReference type="Pfam" id="PF12874">
    <property type="entry name" value="zf-met"/>
    <property type="match status" value="1"/>
</dbReference>
<dbReference type="Gene3D" id="3.30.160.60">
    <property type="entry name" value="Classic Zinc Finger"/>
    <property type="match status" value="1"/>
</dbReference>
<proteinExistence type="predicted"/>
<dbReference type="SMART" id="SM00355">
    <property type="entry name" value="ZnF_C2H2"/>
    <property type="match status" value="2"/>
</dbReference>